<dbReference type="PATRIC" id="fig|585524.9.peg.525"/>
<gene>
    <name evidence="1" type="ORF">HMPREF0493_1028</name>
</gene>
<comment type="caution">
    <text evidence="1">The sequence shown here is derived from an EMBL/GenBank/DDBJ whole genome shotgun (WGS) entry which is preliminary data.</text>
</comment>
<accession>D4YU17</accession>
<name>D4YU17_9LACO</name>
<organism evidence="1 2">
    <name type="scientific">Lactobacillus amylolyticus DSM 11664</name>
    <dbReference type="NCBI Taxonomy" id="585524"/>
    <lineage>
        <taxon>Bacteria</taxon>
        <taxon>Bacillati</taxon>
        <taxon>Bacillota</taxon>
        <taxon>Bacilli</taxon>
        <taxon>Lactobacillales</taxon>
        <taxon>Lactobacillaceae</taxon>
        <taxon>Lactobacillus</taxon>
    </lineage>
</organism>
<dbReference type="Proteomes" id="UP000004069">
    <property type="component" value="Unassembled WGS sequence"/>
</dbReference>
<dbReference type="STRING" id="83683.B1745_04620"/>
<dbReference type="SUPFAM" id="SSF54518">
    <property type="entry name" value="Tubby C-terminal domain-like"/>
    <property type="match status" value="1"/>
</dbReference>
<dbReference type="OrthoDB" id="2303669at2"/>
<evidence type="ECO:0000313" key="2">
    <source>
        <dbReference type="Proteomes" id="UP000004069"/>
    </source>
</evidence>
<dbReference type="AlphaFoldDB" id="D4YU17"/>
<evidence type="ECO:0000313" key="1">
    <source>
        <dbReference type="EMBL" id="EFG55337.1"/>
    </source>
</evidence>
<keyword evidence="2" id="KW-1185">Reference proteome</keyword>
<dbReference type="RefSeq" id="WP_006352179.1">
    <property type="nucleotide sequence ID" value="NZ_ADNY01000038.1"/>
</dbReference>
<dbReference type="InterPro" id="IPR025659">
    <property type="entry name" value="Tubby-like_C"/>
</dbReference>
<proteinExistence type="predicted"/>
<reference evidence="1 2" key="1">
    <citation type="submission" date="2010-04" db="EMBL/GenBank/DDBJ databases">
        <authorList>
            <person name="Muzny D."/>
            <person name="Qin X."/>
            <person name="Deng J."/>
            <person name="Jiang H."/>
            <person name="Liu Y."/>
            <person name="Qu J."/>
            <person name="Song X.-Z."/>
            <person name="Zhang L."/>
            <person name="Thornton R."/>
            <person name="Coyle M."/>
            <person name="Francisco L."/>
            <person name="Jackson L."/>
            <person name="Javaid M."/>
            <person name="Korchina V."/>
            <person name="Kovar C."/>
            <person name="Mata R."/>
            <person name="Mathew T."/>
            <person name="Ngo R."/>
            <person name="Nguyen L."/>
            <person name="Nguyen N."/>
            <person name="Okwuonu G."/>
            <person name="Ongeri F."/>
            <person name="Pham C."/>
            <person name="Simmons D."/>
            <person name="Wilczek-Boney K."/>
            <person name="Hale W."/>
            <person name="Jakkamsetti A."/>
            <person name="Pham P."/>
            <person name="Ruth R."/>
            <person name="San Lucas F."/>
            <person name="Warren J."/>
            <person name="Zhang J."/>
            <person name="Zhao Z."/>
            <person name="Zhou C."/>
            <person name="Zhu D."/>
            <person name="Lee S."/>
            <person name="Bess C."/>
            <person name="Blankenburg K."/>
            <person name="Forbes L."/>
            <person name="Fu Q."/>
            <person name="Gubbala S."/>
            <person name="Hirani K."/>
            <person name="Jayaseelan J.C."/>
            <person name="Lara F."/>
            <person name="Munidasa M."/>
            <person name="Palculict T."/>
            <person name="Patil S."/>
            <person name="Pu L.-L."/>
            <person name="Saada N."/>
            <person name="Tang L."/>
            <person name="Weissenberger G."/>
            <person name="Zhu Y."/>
            <person name="Hemphill L."/>
            <person name="Shang Y."/>
            <person name="Youmans B."/>
            <person name="Ayvaz T."/>
            <person name="Ross M."/>
            <person name="Santibanez J."/>
            <person name="Aqrawi P."/>
            <person name="Gross S."/>
            <person name="Joshi V."/>
            <person name="Fowler G."/>
            <person name="Nazareth L."/>
            <person name="Reid J."/>
            <person name="Worley K."/>
            <person name="Petrosino J."/>
            <person name="Highlander S."/>
            <person name="Gibbs R."/>
        </authorList>
    </citation>
    <scope>NUCLEOTIDE SEQUENCE [LARGE SCALE GENOMIC DNA]</scope>
    <source>
        <strain evidence="1 2">DSM 11664</strain>
    </source>
</reference>
<protein>
    <submittedName>
        <fullName evidence="1">Uncharacterized protein</fullName>
    </submittedName>
</protein>
<sequence length="172" mass="19345">MQYLLHLNQEKAYGQIPVTGPNGKVQYIVRGNLDNPNHTVYLYNIQNQEIGRLFFDGAGLIESFSIDVVNHSLVSVKKVNSKLTNLFFVTRLNYLVTGSIKKGTYTFRSGLKNVASVKTIIGHSGVDLVCEILRPEDIPFILLISVLFTQWHVTPLRLPTFPPIGRFSTEPN</sequence>
<dbReference type="EMBL" id="ADNY01000038">
    <property type="protein sequence ID" value="EFG55337.1"/>
    <property type="molecule type" value="Genomic_DNA"/>
</dbReference>
<dbReference type="eggNOG" id="ENOG50309TI">
    <property type="taxonomic scope" value="Bacteria"/>
</dbReference>